<feature type="transmembrane region" description="Helical" evidence="8">
    <location>
        <begin position="16"/>
        <end position="36"/>
    </location>
</feature>
<accession>A0A2K8KE76</accession>
<keyword evidence="4 7" id="KW-0812">Transmembrane</keyword>
<keyword evidence="5 8" id="KW-1133">Transmembrane helix</keyword>
<dbReference type="EMBL" id="CP024899">
    <property type="protein sequence ID" value="ATX67734.1"/>
    <property type="molecule type" value="Genomic_DNA"/>
</dbReference>
<keyword evidence="6 8" id="KW-0472">Membrane</keyword>
<dbReference type="OrthoDB" id="8479787at2"/>
<evidence type="ECO:0000313" key="9">
    <source>
        <dbReference type="EMBL" id="ATX67734.1"/>
    </source>
</evidence>
<sequence length="127" mass="13300">MRALTQAPRPRGEPTIALINIVFLMLIFFLIAGSLAPRPETDVALVSLAGITTEPPSDALVMLADGGLRHAGAGLSREDALARFGDAPRLRLLPDRDAPAGELVALAQALRAAGVAELVIVTERGLE</sequence>
<gene>
    <name evidence="9" type="ORF">BG454_07080</name>
</gene>
<evidence type="ECO:0000256" key="4">
    <source>
        <dbReference type="ARBA" id="ARBA00022692"/>
    </source>
</evidence>
<evidence type="ECO:0000256" key="7">
    <source>
        <dbReference type="RuleBase" id="RU003879"/>
    </source>
</evidence>
<evidence type="ECO:0000313" key="10">
    <source>
        <dbReference type="Proteomes" id="UP000228948"/>
    </source>
</evidence>
<dbReference type="InterPro" id="IPR003400">
    <property type="entry name" value="ExbD"/>
</dbReference>
<dbReference type="STRING" id="441209.GCA_001870665_01195"/>
<reference evidence="9 10" key="1">
    <citation type="submission" date="2017-11" db="EMBL/GenBank/DDBJ databases">
        <title>Revised Sequence and Annotation of the Rhodobaca barguzinensis strain alga05 Genome.</title>
        <authorList>
            <person name="Kopejtka K."/>
            <person name="Tomasch J.M."/>
            <person name="Bunk B."/>
            <person name="Koblizek M."/>
        </authorList>
    </citation>
    <scope>NUCLEOTIDE SEQUENCE [LARGE SCALE GENOMIC DNA]</scope>
    <source>
        <strain evidence="10">alga05</strain>
    </source>
</reference>
<dbReference type="GO" id="GO:0022857">
    <property type="term" value="F:transmembrane transporter activity"/>
    <property type="evidence" value="ECO:0007669"/>
    <property type="project" value="InterPro"/>
</dbReference>
<evidence type="ECO:0000256" key="5">
    <source>
        <dbReference type="ARBA" id="ARBA00022989"/>
    </source>
</evidence>
<protein>
    <submittedName>
        <fullName evidence="9">Biopolymer transporter ExbD</fullName>
    </submittedName>
</protein>
<dbReference type="AlphaFoldDB" id="A0A2K8KE76"/>
<dbReference type="Pfam" id="PF02472">
    <property type="entry name" value="ExbD"/>
    <property type="match status" value="1"/>
</dbReference>
<dbReference type="KEGG" id="rbg:BG454_07080"/>
<keyword evidence="3" id="KW-1003">Cell membrane</keyword>
<name>A0A2K8KE76_9RHOB</name>
<dbReference type="GO" id="GO:0015031">
    <property type="term" value="P:protein transport"/>
    <property type="evidence" value="ECO:0007669"/>
    <property type="project" value="UniProtKB-KW"/>
</dbReference>
<evidence type="ECO:0000256" key="1">
    <source>
        <dbReference type="ARBA" id="ARBA00004162"/>
    </source>
</evidence>
<evidence type="ECO:0000256" key="6">
    <source>
        <dbReference type="ARBA" id="ARBA00023136"/>
    </source>
</evidence>
<keyword evidence="7" id="KW-0813">Transport</keyword>
<keyword evidence="7" id="KW-0653">Protein transport</keyword>
<proteinExistence type="inferred from homology"/>
<comment type="similarity">
    <text evidence="2 7">Belongs to the ExbD/TolR family.</text>
</comment>
<evidence type="ECO:0000256" key="8">
    <source>
        <dbReference type="SAM" id="Phobius"/>
    </source>
</evidence>
<dbReference type="GO" id="GO:0005886">
    <property type="term" value="C:plasma membrane"/>
    <property type="evidence" value="ECO:0007669"/>
    <property type="project" value="UniProtKB-SubCell"/>
</dbReference>
<evidence type="ECO:0000256" key="2">
    <source>
        <dbReference type="ARBA" id="ARBA00005811"/>
    </source>
</evidence>
<keyword evidence="10" id="KW-1185">Reference proteome</keyword>
<dbReference type="Proteomes" id="UP000228948">
    <property type="component" value="Chromosome"/>
</dbReference>
<organism evidence="9 10">
    <name type="scientific">Roseinatronobacter bogoriensis subsp. barguzinensis</name>
    <dbReference type="NCBI Taxonomy" id="441209"/>
    <lineage>
        <taxon>Bacteria</taxon>
        <taxon>Pseudomonadati</taxon>
        <taxon>Pseudomonadota</taxon>
        <taxon>Alphaproteobacteria</taxon>
        <taxon>Rhodobacterales</taxon>
        <taxon>Paracoccaceae</taxon>
        <taxon>Roseinatronobacter</taxon>
    </lineage>
</organism>
<comment type="subcellular location">
    <subcellularLocation>
        <location evidence="1">Cell membrane</location>
        <topology evidence="1">Single-pass membrane protein</topology>
    </subcellularLocation>
    <subcellularLocation>
        <location evidence="7">Cell membrane</location>
        <topology evidence="7">Single-pass type II membrane protein</topology>
    </subcellularLocation>
</comment>
<evidence type="ECO:0000256" key="3">
    <source>
        <dbReference type="ARBA" id="ARBA00022475"/>
    </source>
</evidence>